<organism evidence="3 4">
    <name type="scientific">Arachis duranensis</name>
    <name type="common">Wild peanut</name>
    <dbReference type="NCBI Taxonomy" id="130453"/>
    <lineage>
        <taxon>Eukaryota</taxon>
        <taxon>Viridiplantae</taxon>
        <taxon>Streptophyta</taxon>
        <taxon>Embryophyta</taxon>
        <taxon>Tracheophyta</taxon>
        <taxon>Spermatophyta</taxon>
        <taxon>Magnoliopsida</taxon>
        <taxon>eudicotyledons</taxon>
        <taxon>Gunneridae</taxon>
        <taxon>Pentapetalae</taxon>
        <taxon>rosids</taxon>
        <taxon>fabids</taxon>
        <taxon>Fabales</taxon>
        <taxon>Fabaceae</taxon>
        <taxon>Papilionoideae</taxon>
        <taxon>50 kb inversion clade</taxon>
        <taxon>dalbergioids sensu lato</taxon>
        <taxon>Dalbergieae</taxon>
        <taxon>Pterocarpus clade</taxon>
        <taxon>Arachis</taxon>
    </lineage>
</organism>
<dbReference type="KEGG" id="adu:107461273"/>
<proteinExistence type="predicted"/>
<dbReference type="AlphaFoldDB" id="A0A9C6TI26"/>
<keyword evidence="1" id="KW-0812">Transmembrane</keyword>
<dbReference type="GeneID" id="107461273"/>
<protein>
    <submittedName>
        <fullName evidence="4">Uncharacterized protein LOC107461273</fullName>
    </submittedName>
</protein>
<name>A0A9C6TI26_ARADU</name>
<reference evidence="3" key="1">
    <citation type="journal article" date="2016" name="Nat. Genet.">
        <title>The genome sequences of Arachis duranensis and Arachis ipaensis, the diploid ancestors of cultivated peanut.</title>
        <authorList>
            <person name="Bertioli D.J."/>
            <person name="Cannon S.B."/>
            <person name="Froenicke L."/>
            <person name="Huang G."/>
            <person name="Farmer A.D."/>
            <person name="Cannon E.K."/>
            <person name="Liu X."/>
            <person name="Gao D."/>
            <person name="Clevenger J."/>
            <person name="Dash S."/>
            <person name="Ren L."/>
            <person name="Moretzsohn M.C."/>
            <person name="Shirasawa K."/>
            <person name="Huang W."/>
            <person name="Vidigal B."/>
            <person name="Abernathy B."/>
            <person name="Chu Y."/>
            <person name="Niederhuth C.E."/>
            <person name="Umale P."/>
            <person name="Araujo A.C."/>
            <person name="Kozik A."/>
            <person name="Kim K.D."/>
            <person name="Burow M.D."/>
            <person name="Varshney R.K."/>
            <person name="Wang X."/>
            <person name="Zhang X."/>
            <person name="Barkley N."/>
            <person name="Guimaraes P.M."/>
            <person name="Isobe S."/>
            <person name="Guo B."/>
            <person name="Liao B."/>
            <person name="Stalker H.T."/>
            <person name="Schmitz R.J."/>
            <person name="Scheffler B.E."/>
            <person name="Leal-Bertioli S.C."/>
            <person name="Xun X."/>
            <person name="Jackson S.A."/>
            <person name="Michelmore R."/>
            <person name="Ozias-Akins P."/>
        </authorList>
    </citation>
    <scope>NUCLEOTIDE SEQUENCE [LARGE SCALE GENOMIC DNA]</scope>
    <source>
        <strain evidence="3">cv. V14167</strain>
    </source>
</reference>
<keyword evidence="1" id="KW-1133">Transmembrane helix</keyword>
<dbReference type="RefSeq" id="XP_052108689.1">
    <property type="nucleotide sequence ID" value="XM_052252729.1"/>
</dbReference>
<feature type="signal peptide" evidence="2">
    <location>
        <begin position="1"/>
        <end position="21"/>
    </location>
</feature>
<keyword evidence="1" id="KW-0472">Membrane</keyword>
<evidence type="ECO:0000313" key="3">
    <source>
        <dbReference type="Proteomes" id="UP000515211"/>
    </source>
</evidence>
<gene>
    <name evidence="4" type="primary">LOC107461273</name>
</gene>
<sequence>MRDISARIFSIMLMFFSHLCSYHCRYCFLHSALPPPLLLPPHHTFRSSALLRFRKTSKLLLLIILNDTVDPFMVLITLVIIELTIRSQYMLKHRMEFLVFNILKTINSNLILDMEEDMVFLHHTSNLNSLILFVPPQTAQIVRETKCY</sequence>
<feature type="transmembrane region" description="Helical" evidence="1">
    <location>
        <begin position="59"/>
        <end position="85"/>
    </location>
</feature>
<feature type="chain" id="PRO_5038503949" evidence="2">
    <location>
        <begin position="22"/>
        <end position="148"/>
    </location>
</feature>
<accession>A0A9C6TI26</accession>
<evidence type="ECO:0000313" key="4">
    <source>
        <dbReference type="RefSeq" id="XP_052108689.1"/>
    </source>
</evidence>
<dbReference type="Proteomes" id="UP000515211">
    <property type="component" value="Chromosome 8"/>
</dbReference>
<keyword evidence="3" id="KW-1185">Reference proteome</keyword>
<evidence type="ECO:0000256" key="1">
    <source>
        <dbReference type="SAM" id="Phobius"/>
    </source>
</evidence>
<evidence type="ECO:0000256" key="2">
    <source>
        <dbReference type="SAM" id="SignalP"/>
    </source>
</evidence>
<keyword evidence="2" id="KW-0732">Signal</keyword>
<reference evidence="4" key="2">
    <citation type="submission" date="2025-08" db="UniProtKB">
        <authorList>
            <consortium name="RefSeq"/>
        </authorList>
    </citation>
    <scope>IDENTIFICATION</scope>
    <source>
        <tissue evidence="4">Whole plant</tissue>
    </source>
</reference>